<dbReference type="EMBL" id="AP019008">
    <property type="protein sequence ID" value="BBG67195.1"/>
    <property type="molecule type" value="Genomic_DNA"/>
</dbReference>
<sequence length="245" mass="28051">MIARVFKSEAIKLINSHILYFHIAAMVIFPTLLAVFFGKNHYPLTNFVLIPNFFLIISFVGPVVISIVASMVNDRETKAGNYKNLLDTSISPLKVFQSQIAFYWSLYLTEIILSFYIYGLILNIVFHAPLFPYFTLLVFCILFSLLAVIQYELCFLASYIFGTAGSLILGFAGLILSALSETVLFDNVWEFIPWSWQIRSIAFFQNGTTINDSIHYAFLYIFSILISLVSLFVCNKIFYRILNKN</sequence>
<keyword evidence="1" id="KW-1133">Transmembrane helix</keyword>
<feature type="transmembrane region" description="Helical" evidence="1">
    <location>
        <begin position="101"/>
        <end position="124"/>
    </location>
</feature>
<dbReference type="NCBIfam" id="TIGR03733">
    <property type="entry name" value="lanti_perm_MutG"/>
    <property type="match status" value="1"/>
</dbReference>
<reference evidence="2" key="2">
    <citation type="journal article" date="2020" name="Front">
        <title>Kunkecin A, a New Nisin Variant Bacteriocin Produced by the Fructophilic Lactic Acid Bacterium, Apilactobacillus kunkeei FF30-6 Isolated from Honey bees.</title>
        <authorList>
            <person name="Zendo T."/>
            <person name="Ohashi C."/>
            <person name="Maeno S."/>
            <person name="Piao X."/>
            <person name="Salminen S."/>
            <person name="Sonomoto K."/>
            <person name="Endo A."/>
        </authorList>
    </citation>
    <scope>NUCLEOTIDE SEQUENCE</scope>
    <source>
        <strain evidence="2">FF30-6</strain>
        <plasmid evidence="2">pKUNFF30-6</plasmid>
    </source>
</reference>
<reference evidence="4" key="3">
    <citation type="journal article" date="2020" name="Front. Microbiol.">
        <title>Kunkecin A, a New Nisin Variant Bacteriocin Produced by the Fructophilic Lactic Acid Bacterium, Apilactobacillus kunkeei FF30-6 Isolated from Honey bees.</title>
        <authorList>
            <person name="Zendo T."/>
            <person name="Ohashi C."/>
            <person name="Maeno S."/>
            <person name="Piao X."/>
            <person name="Salminen S."/>
            <person name="Sonomoto K."/>
            <person name="Endo A."/>
        </authorList>
    </citation>
    <scope>NUCLEOTIDE SEQUENCE [LARGE SCALE GENOMIC DNA]</scope>
    <source>
        <strain evidence="4">FF30-6</strain>
        <plasmid evidence="4">pKUNFF30-6</plasmid>
    </source>
</reference>
<gene>
    <name evidence="2" type="primary">kukG</name>
    <name evidence="3" type="ORF">FF306_01093</name>
    <name evidence="2" type="ORF">FF306_p00016</name>
</gene>
<evidence type="ECO:0000313" key="2">
    <source>
        <dbReference type="EMBL" id="BBG67195.1"/>
    </source>
</evidence>
<evidence type="ECO:0000313" key="4">
    <source>
        <dbReference type="Proteomes" id="UP000186588"/>
    </source>
</evidence>
<evidence type="ECO:0000256" key="1">
    <source>
        <dbReference type="SAM" id="Phobius"/>
    </source>
</evidence>
<evidence type="ECO:0000313" key="3">
    <source>
        <dbReference type="EMBL" id="GAT90973.1"/>
    </source>
</evidence>
<feature type="transmembrane region" description="Helical" evidence="1">
    <location>
        <begin position="214"/>
        <end position="234"/>
    </location>
</feature>
<organism evidence="3 4">
    <name type="scientific">Apilactobacillus kunkeei</name>
    <dbReference type="NCBI Taxonomy" id="148814"/>
    <lineage>
        <taxon>Bacteria</taxon>
        <taxon>Bacillati</taxon>
        <taxon>Bacillota</taxon>
        <taxon>Bacilli</taxon>
        <taxon>Lactobacillales</taxon>
        <taxon>Lactobacillaceae</taxon>
        <taxon>Apilactobacillus</taxon>
    </lineage>
</organism>
<name>A0A1L8CIE0_9LACO</name>
<dbReference type="AlphaFoldDB" id="A0A1L8CIE0"/>
<feature type="transmembrane region" description="Helical" evidence="1">
    <location>
        <begin position="18"/>
        <end position="37"/>
    </location>
</feature>
<dbReference type="CDD" id="cd21808">
    <property type="entry name" value="ABC-2_lan_permease_MutG"/>
    <property type="match status" value="1"/>
</dbReference>
<protein>
    <submittedName>
        <fullName evidence="2">Putative self-immunity protein KukG</fullName>
    </submittedName>
</protein>
<feature type="transmembrane region" description="Helical" evidence="1">
    <location>
        <begin position="156"/>
        <end position="179"/>
    </location>
</feature>
<proteinExistence type="predicted"/>
<keyword evidence="1" id="KW-0472">Membrane</keyword>
<dbReference type="EMBL" id="BDDX01000012">
    <property type="protein sequence ID" value="GAT90973.1"/>
    <property type="molecule type" value="Genomic_DNA"/>
</dbReference>
<keyword evidence="1" id="KW-0812">Transmembrane</keyword>
<dbReference type="Proteomes" id="UP000186588">
    <property type="component" value="Plasmid pKUNFF30-6"/>
</dbReference>
<keyword evidence="2" id="KW-0614">Plasmid</keyword>
<accession>A0A1L8CIE0</accession>
<geneLocation type="plasmid" evidence="2 4">
    <name>pKUNFF30-6</name>
</geneLocation>
<dbReference type="Pfam" id="PF12730">
    <property type="entry name" value="ABC2_membrane_4"/>
    <property type="match status" value="1"/>
</dbReference>
<feature type="transmembrane region" description="Helical" evidence="1">
    <location>
        <begin position="49"/>
        <end position="72"/>
    </location>
</feature>
<dbReference type="RefSeq" id="WP_094751005.1">
    <property type="nucleotide sequence ID" value="NZ_AP019008.1"/>
</dbReference>
<reference evidence="3 4" key="1">
    <citation type="journal article" date="2016" name="Syst. Appl. Microbiol.">
        <title>Genomic characterization of a fructophilic bee symbiont Lactobacillus kunkeei reveals its niche-specific adaptation.</title>
        <authorList>
            <person name="Maeno S."/>
            <person name="Tanizawa Y."/>
            <person name="Kanesaki Y."/>
            <person name="Kubota E."/>
            <person name="Kumar H."/>
            <person name="Dicks L."/>
            <person name="Salminen S."/>
            <person name="Nakagawa J."/>
            <person name="Arita M."/>
            <person name="Endo A."/>
        </authorList>
    </citation>
    <scope>NUCLEOTIDE SEQUENCE [LARGE SCALE GENOMIC DNA]</scope>
    <source>
        <strain evidence="3 4">FF30-6</strain>
    </source>
</reference>
<dbReference type="Proteomes" id="UP000186588">
    <property type="component" value="Unassembled WGS sequence"/>
</dbReference>
<dbReference type="InterPro" id="IPR022294">
    <property type="entry name" value="ABC-transptr_permeasesu"/>
</dbReference>
<feature type="transmembrane region" description="Helical" evidence="1">
    <location>
        <begin position="130"/>
        <end position="149"/>
    </location>
</feature>